<name>A0AAP0X4F2_LIQFO</name>
<dbReference type="EMBL" id="JBBPBK010000002">
    <property type="protein sequence ID" value="KAK9290051.1"/>
    <property type="molecule type" value="Genomic_DNA"/>
</dbReference>
<protein>
    <submittedName>
        <fullName evidence="1">Uncharacterized protein</fullName>
    </submittedName>
</protein>
<reference evidence="1 2" key="1">
    <citation type="journal article" date="2024" name="Plant J.">
        <title>Genome sequences and population genomics reveal climatic adaptation and genomic divergence between two closely related sweetgum species.</title>
        <authorList>
            <person name="Xu W.Q."/>
            <person name="Ren C.Q."/>
            <person name="Zhang X.Y."/>
            <person name="Comes H.P."/>
            <person name="Liu X.H."/>
            <person name="Li Y.G."/>
            <person name="Kettle C.J."/>
            <person name="Jalonen R."/>
            <person name="Gaisberger H."/>
            <person name="Ma Y.Z."/>
            <person name="Qiu Y.X."/>
        </authorList>
    </citation>
    <scope>NUCLEOTIDE SEQUENCE [LARGE SCALE GENOMIC DNA]</scope>
    <source>
        <strain evidence="1">Hangzhou</strain>
    </source>
</reference>
<accession>A0AAP0X4F2</accession>
<organism evidence="1 2">
    <name type="scientific">Liquidambar formosana</name>
    <name type="common">Formosan gum</name>
    <dbReference type="NCBI Taxonomy" id="63359"/>
    <lineage>
        <taxon>Eukaryota</taxon>
        <taxon>Viridiplantae</taxon>
        <taxon>Streptophyta</taxon>
        <taxon>Embryophyta</taxon>
        <taxon>Tracheophyta</taxon>
        <taxon>Spermatophyta</taxon>
        <taxon>Magnoliopsida</taxon>
        <taxon>eudicotyledons</taxon>
        <taxon>Gunneridae</taxon>
        <taxon>Pentapetalae</taxon>
        <taxon>Saxifragales</taxon>
        <taxon>Altingiaceae</taxon>
        <taxon>Liquidambar</taxon>
    </lineage>
</organism>
<proteinExistence type="predicted"/>
<evidence type="ECO:0000313" key="2">
    <source>
        <dbReference type="Proteomes" id="UP001415857"/>
    </source>
</evidence>
<sequence>MICSYRSMEMVIDWTTSQGRLSESSDCDWRSYVTTGCRRSVVNGGWRLTMGVLIAEGRAVRDCESGVFIL</sequence>
<dbReference type="AlphaFoldDB" id="A0AAP0X4F2"/>
<evidence type="ECO:0000313" key="1">
    <source>
        <dbReference type="EMBL" id="KAK9290051.1"/>
    </source>
</evidence>
<keyword evidence="2" id="KW-1185">Reference proteome</keyword>
<comment type="caution">
    <text evidence="1">The sequence shown here is derived from an EMBL/GenBank/DDBJ whole genome shotgun (WGS) entry which is preliminary data.</text>
</comment>
<gene>
    <name evidence="1" type="ORF">L1049_008215</name>
</gene>
<dbReference type="Proteomes" id="UP001415857">
    <property type="component" value="Unassembled WGS sequence"/>
</dbReference>